<gene>
    <name evidence="1" type="ORF">LTR16_008798</name>
</gene>
<feature type="non-terminal residue" evidence="1">
    <location>
        <position position="76"/>
    </location>
</feature>
<dbReference type="Proteomes" id="UP001357485">
    <property type="component" value="Unassembled WGS sequence"/>
</dbReference>
<dbReference type="EMBL" id="JAVRRA010010371">
    <property type="protein sequence ID" value="KAK5242062.1"/>
    <property type="molecule type" value="Genomic_DNA"/>
</dbReference>
<protein>
    <submittedName>
        <fullName evidence="1">Uncharacterized protein</fullName>
    </submittedName>
</protein>
<keyword evidence="2" id="KW-1185">Reference proteome</keyword>
<evidence type="ECO:0000313" key="2">
    <source>
        <dbReference type="Proteomes" id="UP001357485"/>
    </source>
</evidence>
<organism evidence="1 2">
    <name type="scientific">Cryomyces antarcticus</name>
    <dbReference type="NCBI Taxonomy" id="329879"/>
    <lineage>
        <taxon>Eukaryota</taxon>
        <taxon>Fungi</taxon>
        <taxon>Dikarya</taxon>
        <taxon>Ascomycota</taxon>
        <taxon>Pezizomycotina</taxon>
        <taxon>Dothideomycetes</taxon>
        <taxon>Dothideomycetes incertae sedis</taxon>
        <taxon>Cryomyces</taxon>
    </lineage>
</organism>
<comment type="caution">
    <text evidence="1">The sequence shown here is derived from an EMBL/GenBank/DDBJ whole genome shotgun (WGS) entry which is preliminary data.</text>
</comment>
<proteinExistence type="predicted"/>
<accession>A0ABR0LU76</accession>
<name>A0ABR0LU76_9PEZI</name>
<reference evidence="1 2" key="1">
    <citation type="submission" date="2023-08" db="EMBL/GenBank/DDBJ databases">
        <title>Black Yeasts Isolated from many extreme environments.</title>
        <authorList>
            <person name="Coleine C."/>
            <person name="Stajich J.E."/>
            <person name="Selbmann L."/>
        </authorList>
    </citation>
    <scope>NUCLEOTIDE SEQUENCE [LARGE SCALE GENOMIC DNA]</scope>
    <source>
        <strain evidence="1 2">CCFEE 536</strain>
    </source>
</reference>
<sequence>MNVQCGNAPRQKLKLKLKLKQTIRRVDCMSFRYATAILLVGNSSSYMNHLEQAICQDQSEPLTTEGRHRLAGHSND</sequence>
<evidence type="ECO:0000313" key="1">
    <source>
        <dbReference type="EMBL" id="KAK5242062.1"/>
    </source>
</evidence>